<dbReference type="InterPro" id="IPR029058">
    <property type="entry name" value="AB_hydrolase_fold"/>
</dbReference>
<dbReference type="InterPro" id="IPR051218">
    <property type="entry name" value="Sec_MonoDiacylglyc_Lipase"/>
</dbReference>
<dbReference type="Pfam" id="PF01764">
    <property type="entry name" value="Lipase_3"/>
    <property type="match status" value="1"/>
</dbReference>
<evidence type="ECO:0000313" key="4">
    <source>
        <dbReference type="Proteomes" id="UP000324585"/>
    </source>
</evidence>
<dbReference type="SUPFAM" id="SSF53474">
    <property type="entry name" value="alpha/beta-Hydrolases"/>
    <property type="match status" value="1"/>
</dbReference>
<protein>
    <submittedName>
        <fullName evidence="3">Lipase</fullName>
    </submittedName>
</protein>
<dbReference type="AlphaFoldDB" id="A0A5J4YQB8"/>
<dbReference type="PANTHER" id="PTHR45856">
    <property type="entry name" value="ALPHA/BETA-HYDROLASES SUPERFAMILY PROTEIN"/>
    <property type="match status" value="1"/>
</dbReference>
<feature type="region of interest" description="Disordered" evidence="1">
    <location>
        <begin position="152"/>
        <end position="187"/>
    </location>
</feature>
<feature type="domain" description="Fungal lipase-type" evidence="2">
    <location>
        <begin position="270"/>
        <end position="412"/>
    </location>
</feature>
<sequence>MADTASESAESVGDDVAAIMFEDLAEYVDERRIEKFGAVDKAPPLGQVVGVDENADLQGKQPPIVFKYDATTGKDAQALAKETGKKASGFLTTLKSAASRLSEISSDDQDSDYDAGELDELQKELAARELEDEDDVSLASKQGLVHKFRELSTKASSRSTTEKKSARLSFKKPATSEVGTTMAADEAEDPVDLLPRQCMLAPPAYTRREAEMSVEFTSAAYCKVHNGSKFECGCPTPAAGFTFTGRYVASKTDSSGFVGRHPKLAYICAGFRGTVSLKNWSNNLKATPIIANKQKSEVGSYYKDLPDDVRLHLGFYRSFEGIGGDMVKEALRLHRENPGDRVYVTGHSLGGAMATHMVLTLALAGVPTEQLVCYTFGQPRVGNEAFRREFDARVKDMFRIVNNYDVVPHLPAYATGFRHVGHELWFSSKLTAAQRKALLVKNQYEGTEGDRAEITGLMDACANTIPMNRLGIVDHLLYYDRITGTHRLRGASLPKNPVKQDGRVEVVSDNFYSSVLSRTDNILVWEYSMRGKNAKTKAPFQQLLEYAKTLAVERGIEWNLRVIQINTAVNDLPRQYAPVPGQASTVYFKPPSTWPPPPPILLDGPITFDSLKALVEAYWSRPVKAVGSVTCGEN</sequence>
<evidence type="ECO:0000313" key="3">
    <source>
        <dbReference type="EMBL" id="KAA8493425.1"/>
    </source>
</evidence>
<evidence type="ECO:0000259" key="2">
    <source>
        <dbReference type="Pfam" id="PF01764"/>
    </source>
</evidence>
<dbReference type="InterPro" id="IPR002921">
    <property type="entry name" value="Fungal_lipase-type"/>
</dbReference>
<gene>
    <name evidence="3" type="ORF">FVE85_8870</name>
</gene>
<organism evidence="3 4">
    <name type="scientific">Porphyridium purpureum</name>
    <name type="common">Red alga</name>
    <name type="synonym">Porphyridium cruentum</name>
    <dbReference type="NCBI Taxonomy" id="35688"/>
    <lineage>
        <taxon>Eukaryota</taxon>
        <taxon>Rhodophyta</taxon>
        <taxon>Bangiophyceae</taxon>
        <taxon>Porphyridiales</taxon>
        <taxon>Porphyridiaceae</taxon>
        <taxon>Porphyridium</taxon>
    </lineage>
</organism>
<accession>A0A5J4YQB8</accession>
<comment type="caution">
    <text evidence="3">The sequence shown here is derived from an EMBL/GenBank/DDBJ whole genome shotgun (WGS) entry which is preliminary data.</text>
</comment>
<dbReference type="Proteomes" id="UP000324585">
    <property type="component" value="Unassembled WGS sequence"/>
</dbReference>
<dbReference type="EMBL" id="VRMN01000007">
    <property type="protein sequence ID" value="KAA8493425.1"/>
    <property type="molecule type" value="Genomic_DNA"/>
</dbReference>
<proteinExistence type="predicted"/>
<reference evidence="4" key="1">
    <citation type="journal article" date="2019" name="Nat. Commun.">
        <title>Expansion of phycobilisome linker gene families in mesophilic red algae.</title>
        <authorList>
            <person name="Lee J."/>
            <person name="Kim D."/>
            <person name="Bhattacharya D."/>
            <person name="Yoon H.S."/>
        </authorList>
    </citation>
    <scope>NUCLEOTIDE SEQUENCE [LARGE SCALE GENOMIC DNA]</scope>
    <source>
        <strain evidence="4">CCMP 1328</strain>
    </source>
</reference>
<dbReference type="PANTHER" id="PTHR45856:SF24">
    <property type="entry name" value="FUNGAL LIPASE-LIKE DOMAIN-CONTAINING PROTEIN"/>
    <property type="match status" value="1"/>
</dbReference>
<keyword evidence="4" id="KW-1185">Reference proteome</keyword>
<dbReference type="GO" id="GO:0006629">
    <property type="term" value="P:lipid metabolic process"/>
    <property type="evidence" value="ECO:0007669"/>
    <property type="project" value="InterPro"/>
</dbReference>
<evidence type="ECO:0000256" key="1">
    <source>
        <dbReference type="SAM" id="MobiDB-lite"/>
    </source>
</evidence>
<dbReference type="CDD" id="cd00519">
    <property type="entry name" value="Lipase_3"/>
    <property type="match status" value="1"/>
</dbReference>
<dbReference type="Gene3D" id="3.40.50.1820">
    <property type="entry name" value="alpha/beta hydrolase"/>
    <property type="match status" value="1"/>
</dbReference>
<name>A0A5J4YQB8_PORPP</name>
<dbReference type="OrthoDB" id="426718at2759"/>